<dbReference type="GO" id="GO:0005840">
    <property type="term" value="C:ribosome"/>
    <property type="evidence" value="ECO:0007669"/>
    <property type="project" value="UniProtKB-KW"/>
</dbReference>
<dbReference type="AlphaFoldDB" id="A0A8G2L6M3"/>
<evidence type="ECO:0000313" key="7">
    <source>
        <dbReference type="Proteomes" id="UP000192315"/>
    </source>
</evidence>
<keyword evidence="2 4" id="KW-0689">Ribosomal protein</keyword>
<comment type="caution">
    <text evidence="6">The sequence shown here is derived from an EMBL/GenBank/DDBJ whole genome shotgun (WGS) entry which is preliminary data.</text>
</comment>
<evidence type="ECO:0000256" key="2">
    <source>
        <dbReference type="ARBA" id="ARBA00022980"/>
    </source>
</evidence>
<gene>
    <name evidence="4" type="primary">rps24e</name>
    <name evidence="6" type="ORF">SAMN02745355_0104</name>
</gene>
<dbReference type="InterPro" id="IPR012678">
    <property type="entry name" value="Ribosomal_uL23/eL15/eS24_sf"/>
</dbReference>
<dbReference type="SMR" id="A0A8G2L6M3"/>
<name>A0A8G2L6M3_PICTO</name>
<accession>A0A8G2L6M3</accession>
<evidence type="ECO:0000256" key="1">
    <source>
        <dbReference type="ARBA" id="ARBA00009680"/>
    </source>
</evidence>
<proteinExistence type="inferred from homology"/>
<dbReference type="SUPFAM" id="SSF54189">
    <property type="entry name" value="Ribosomal proteins S24e, L23 and L15e"/>
    <property type="match status" value="1"/>
</dbReference>
<reference evidence="6 7" key="1">
    <citation type="submission" date="2017-04" db="EMBL/GenBank/DDBJ databases">
        <authorList>
            <person name="Varghese N."/>
            <person name="Submissions S."/>
        </authorList>
    </citation>
    <scope>NUCLEOTIDE SEQUENCE [LARGE SCALE GENOMIC DNA]</scope>
    <source>
        <strain evidence="6 7">DSM 9789</strain>
    </source>
</reference>
<dbReference type="GO" id="GO:0006412">
    <property type="term" value="P:translation"/>
    <property type="evidence" value="ECO:0007669"/>
    <property type="project" value="UniProtKB-UniRule"/>
</dbReference>
<dbReference type="InterPro" id="IPR018098">
    <property type="entry name" value="Ribosomal_eS24_CS"/>
</dbReference>
<protein>
    <recommendedName>
        <fullName evidence="4">Small ribosomal subunit protein eS24</fullName>
    </recommendedName>
</protein>
<dbReference type="InterPro" id="IPR012677">
    <property type="entry name" value="Nucleotide-bd_a/b_plait_sf"/>
</dbReference>
<keyword evidence="7" id="KW-1185">Reference proteome</keyword>
<organism evidence="6 7">
    <name type="scientific">Picrophilus torridus (strain ATCC 700027 / DSM 9790 / JCM 10055 / NBRC 100828 / KAW 2/3)</name>
    <dbReference type="NCBI Taxonomy" id="1122961"/>
    <lineage>
        <taxon>Archaea</taxon>
        <taxon>Methanobacteriati</taxon>
        <taxon>Thermoplasmatota</taxon>
        <taxon>Thermoplasmata</taxon>
        <taxon>Thermoplasmatales</taxon>
        <taxon>Picrophilaceae</taxon>
        <taxon>Picrophilus</taxon>
    </lineage>
</organism>
<evidence type="ECO:0000313" key="6">
    <source>
        <dbReference type="EMBL" id="SMD30237.1"/>
    </source>
</evidence>
<dbReference type="RefSeq" id="WP_011177670.1">
    <property type="nucleotide sequence ID" value="NC_005877.1"/>
</dbReference>
<dbReference type="OrthoDB" id="27533at2157"/>
<dbReference type="Gene3D" id="3.30.70.330">
    <property type="match status" value="1"/>
</dbReference>
<sequence length="102" mass="12219">MAKLEFNVDMERDNKLLFRKEINYTIKFENDKTPSREDIRKLLANNYGSDESLIIVDKNRQETGKHEIKGYAKIYDTKEHAMLYEPDYELFRNKLKVKEGNQ</sequence>
<dbReference type="PANTHER" id="PTHR10496">
    <property type="entry name" value="40S RIBOSOMAL PROTEIN S24"/>
    <property type="match status" value="1"/>
</dbReference>
<dbReference type="GO" id="GO:0003735">
    <property type="term" value="F:structural constituent of ribosome"/>
    <property type="evidence" value="ECO:0007669"/>
    <property type="project" value="InterPro"/>
</dbReference>
<dbReference type="GeneID" id="2845358"/>
<dbReference type="InterPro" id="IPR001976">
    <property type="entry name" value="Ribosomal_eS24"/>
</dbReference>
<comment type="similarity">
    <text evidence="1 4 5">Belongs to the eukaryotic ribosomal protein eS24 family.</text>
</comment>
<evidence type="ECO:0000256" key="5">
    <source>
        <dbReference type="RuleBase" id="RU004381"/>
    </source>
</evidence>
<dbReference type="Proteomes" id="UP000192315">
    <property type="component" value="Unassembled WGS sequence"/>
</dbReference>
<dbReference type="EMBL" id="FWYE01000001">
    <property type="protein sequence ID" value="SMD30237.1"/>
    <property type="molecule type" value="Genomic_DNA"/>
</dbReference>
<evidence type="ECO:0000256" key="4">
    <source>
        <dbReference type="HAMAP-Rule" id="MF_00545"/>
    </source>
</evidence>
<dbReference type="PROSITE" id="PS00529">
    <property type="entry name" value="RIBOSOMAL_S24E"/>
    <property type="match status" value="1"/>
</dbReference>
<dbReference type="Pfam" id="PF01282">
    <property type="entry name" value="Ribosomal_S24e"/>
    <property type="match status" value="1"/>
</dbReference>
<dbReference type="GO" id="GO:1990904">
    <property type="term" value="C:ribonucleoprotein complex"/>
    <property type="evidence" value="ECO:0007669"/>
    <property type="project" value="UniProtKB-KW"/>
</dbReference>
<keyword evidence="3 4" id="KW-0687">Ribonucleoprotein</keyword>
<dbReference type="HAMAP" id="MF_00545">
    <property type="entry name" value="Ribosomal_eS24"/>
    <property type="match status" value="1"/>
</dbReference>
<evidence type="ECO:0000256" key="3">
    <source>
        <dbReference type="ARBA" id="ARBA00023274"/>
    </source>
</evidence>